<protein>
    <recommendedName>
        <fullName evidence="2">SCP domain-containing protein</fullName>
    </recommendedName>
</protein>
<name>A0A4Q9QW50_9GAMM</name>
<dbReference type="EMBL" id="QJUL01000031">
    <property type="protein sequence ID" value="TBU88313.1"/>
    <property type="molecule type" value="Genomic_DNA"/>
</dbReference>
<keyword evidence="1" id="KW-0732">Signal</keyword>
<organism evidence="3 4">
    <name type="scientific">Phytopseudomonas dryadis</name>
    <dbReference type="NCBI Taxonomy" id="2487520"/>
    <lineage>
        <taxon>Bacteria</taxon>
        <taxon>Pseudomonadati</taxon>
        <taxon>Pseudomonadota</taxon>
        <taxon>Gammaproteobacteria</taxon>
        <taxon>Pseudomonadales</taxon>
        <taxon>Pseudomonadaceae</taxon>
        <taxon>Phytopseudomonas</taxon>
    </lineage>
</organism>
<dbReference type="PANTHER" id="PTHR31157:SF1">
    <property type="entry name" value="SCP DOMAIN-CONTAINING PROTEIN"/>
    <property type="match status" value="1"/>
</dbReference>
<evidence type="ECO:0000313" key="4">
    <source>
        <dbReference type="Proteomes" id="UP000293172"/>
    </source>
</evidence>
<accession>A0A4Q9QW50</accession>
<feature type="signal peptide" evidence="1">
    <location>
        <begin position="1"/>
        <end position="25"/>
    </location>
</feature>
<dbReference type="Gene3D" id="3.40.33.10">
    <property type="entry name" value="CAP"/>
    <property type="match status" value="1"/>
</dbReference>
<sequence>MGRATWRLAAGCLLAGLCLANLAHADEAAVLAGLINDYRENAESCNGQRHLAVGPLAPDQRLARARVSSSEQLQQVLGEAGYQAAAVQVVSVTGPGTAQQAMAELQQNHCRHLLDAQFAELGVLHSGTTWQVILGRALLPASLGDWQAEGQAILAAVNQARAAARRCGSQAFDAAPALTWNDHLAQAALAHSRDMAAHSRFSHQGRDGSLAGTRATAAGYAWQLVGENIAAGQGSARQVVAGWLASPSHCYNIMNPDFSQMGAAYASNPQSEAAIYWTQVFGTPTP</sequence>
<dbReference type="CDD" id="cd05379">
    <property type="entry name" value="CAP_bacterial"/>
    <property type="match status" value="1"/>
</dbReference>
<evidence type="ECO:0000259" key="2">
    <source>
        <dbReference type="Pfam" id="PF00188"/>
    </source>
</evidence>
<proteinExistence type="predicted"/>
<dbReference type="AlphaFoldDB" id="A0A4Q9QW50"/>
<dbReference type="PANTHER" id="PTHR31157">
    <property type="entry name" value="SCP DOMAIN-CONTAINING PROTEIN"/>
    <property type="match status" value="1"/>
</dbReference>
<dbReference type="InterPro" id="IPR014044">
    <property type="entry name" value="CAP_dom"/>
</dbReference>
<evidence type="ECO:0000256" key="1">
    <source>
        <dbReference type="SAM" id="SignalP"/>
    </source>
</evidence>
<dbReference type="SUPFAM" id="SSF55797">
    <property type="entry name" value="PR-1-like"/>
    <property type="match status" value="1"/>
</dbReference>
<dbReference type="Proteomes" id="UP000293172">
    <property type="component" value="Unassembled WGS sequence"/>
</dbReference>
<dbReference type="InterPro" id="IPR035940">
    <property type="entry name" value="CAP_sf"/>
</dbReference>
<feature type="chain" id="PRO_5020285117" description="SCP domain-containing protein" evidence="1">
    <location>
        <begin position="26"/>
        <end position="286"/>
    </location>
</feature>
<reference evidence="3 4" key="1">
    <citation type="submission" date="2018-06" db="EMBL/GenBank/DDBJ databases">
        <title>Three novel Pseudomonas species isolated from symptomatic oak.</title>
        <authorList>
            <person name="Bueno-Gonzalez V."/>
            <person name="Brady C."/>
        </authorList>
    </citation>
    <scope>NUCLEOTIDE SEQUENCE [LARGE SCALE GENOMIC DNA]</scope>
    <source>
        <strain evidence="3 4">P6B</strain>
    </source>
</reference>
<dbReference type="OrthoDB" id="68195at2"/>
<feature type="domain" description="SCP" evidence="2">
    <location>
        <begin position="154"/>
        <end position="281"/>
    </location>
</feature>
<gene>
    <name evidence="3" type="ORF">DNK44_18795</name>
</gene>
<comment type="caution">
    <text evidence="3">The sequence shown here is derived from an EMBL/GenBank/DDBJ whole genome shotgun (WGS) entry which is preliminary data.</text>
</comment>
<dbReference type="Pfam" id="PF00188">
    <property type="entry name" value="CAP"/>
    <property type="match status" value="1"/>
</dbReference>
<evidence type="ECO:0000313" key="3">
    <source>
        <dbReference type="EMBL" id="TBU88313.1"/>
    </source>
</evidence>